<dbReference type="RefSeq" id="XP_005819485.1">
    <property type="nucleotide sequence ID" value="XM_005819428.1"/>
</dbReference>
<dbReference type="Proteomes" id="UP000011087">
    <property type="component" value="Unassembled WGS sequence"/>
</dbReference>
<gene>
    <name evidence="2" type="ORF">GUITHDRAFT_121324</name>
</gene>
<dbReference type="KEGG" id="gtt:GUITHDRAFT_121324"/>
<evidence type="ECO:0000313" key="4">
    <source>
        <dbReference type="Proteomes" id="UP000011087"/>
    </source>
</evidence>
<evidence type="ECO:0008006" key="5">
    <source>
        <dbReference type="Google" id="ProtNLM"/>
    </source>
</evidence>
<reference evidence="2 4" key="1">
    <citation type="journal article" date="2012" name="Nature">
        <title>Algal genomes reveal evolutionary mosaicism and the fate of nucleomorphs.</title>
        <authorList>
            <consortium name="DOE Joint Genome Institute"/>
            <person name="Curtis B.A."/>
            <person name="Tanifuji G."/>
            <person name="Burki F."/>
            <person name="Gruber A."/>
            <person name="Irimia M."/>
            <person name="Maruyama S."/>
            <person name="Arias M.C."/>
            <person name="Ball S.G."/>
            <person name="Gile G.H."/>
            <person name="Hirakawa Y."/>
            <person name="Hopkins J.F."/>
            <person name="Kuo A."/>
            <person name="Rensing S.A."/>
            <person name="Schmutz J."/>
            <person name="Symeonidi A."/>
            <person name="Elias M."/>
            <person name="Eveleigh R.J."/>
            <person name="Herman E.K."/>
            <person name="Klute M.J."/>
            <person name="Nakayama T."/>
            <person name="Obornik M."/>
            <person name="Reyes-Prieto A."/>
            <person name="Armbrust E.V."/>
            <person name="Aves S.J."/>
            <person name="Beiko R.G."/>
            <person name="Coutinho P."/>
            <person name="Dacks J.B."/>
            <person name="Durnford D.G."/>
            <person name="Fast N.M."/>
            <person name="Green B.R."/>
            <person name="Grisdale C.J."/>
            <person name="Hempel F."/>
            <person name="Henrissat B."/>
            <person name="Hoppner M.P."/>
            <person name="Ishida K."/>
            <person name="Kim E."/>
            <person name="Koreny L."/>
            <person name="Kroth P.G."/>
            <person name="Liu Y."/>
            <person name="Malik S.B."/>
            <person name="Maier U.G."/>
            <person name="McRose D."/>
            <person name="Mock T."/>
            <person name="Neilson J.A."/>
            <person name="Onodera N.T."/>
            <person name="Poole A.M."/>
            <person name="Pritham E.J."/>
            <person name="Richards T.A."/>
            <person name="Rocap G."/>
            <person name="Roy S.W."/>
            <person name="Sarai C."/>
            <person name="Schaack S."/>
            <person name="Shirato S."/>
            <person name="Slamovits C.H."/>
            <person name="Spencer D.F."/>
            <person name="Suzuki S."/>
            <person name="Worden A.Z."/>
            <person name="Zauner S."/>
            <person name="Barry K."/>
            <person name="Bell C."/>
            <person name="Bharti A.K."/>
            <person name="Crow J.A."/>
            <person name="Grimwood J."/>
            <person name="Kramer R."/>
            <person name="Lindquist E."/>
            <person name="Lucas S."/>
            <person name="Salamov A."/>
            <person name="McFadden G.I."/>
            <person name="Lane C.E."/>
            <person name="Keeling P.J."/>
            <person name="Gray M.W."/>
            <person name="Grigoriev I.V."/>
            <person name="Archibald J.M."/>
        </authorList>
    </citation>
    <scope>NUCLEOTIDE SEQUENCE</scope>
    <source>
        <strain evidence="2 4">CCMP2712</strain>
    </source>
</reference>
<proteinExistence type="predicted"/>
<keyword evidence="4" id="KW-1185">Reference proteome</keyword>
<reference evidence="3" key="3">
    <citation type="submission" date="2016-03" db="UniProtKB">
        <authorList>
            <consortium name="EnsemblProtists"/>
        </authorList>
    </citation>
    <scope>IDENTIFICATION</scope>
</reference>
<dbReference type="GeneID" id="17289227"/>
<dbReference type="InterPro" id="IPR036249">
    <property type="entry name" value="Thioredoxin-like_sf"/>
</dbReference>
<evidence type="ECO:0000256" key="1">
    <source>
        <dbReference type="SAM" id="MobiDB-lite"/>
    </source>
</evidence>
<dbReference type="EnsemblProtists" id="EKX32505">
    <property type="protein sequence ID" value="EKX32505"/>
    <property type="gene ID" value="GUITHDRAFT_121324"/>
</dbReference>
<accession>L1I9H4</accession>
<dbReference type="EMBL" id="JH993186">
    <property type="protein sequence ID" value="EKX32505.1"/>
    <property type="molecule type" value="Genomic_DNA"/>
</dbReference>
<feature type="compositionally biased region" description="Acidic residues" evidence="1">
    <location>
        <begin position="279"/>
        <end position="298"/>
    </location>
</feature>
<organism evidence="2">
    <name type="scientific">Guillardia theta (strain CCMP2712)</name>
    <name type="common">Cryptophyte</name>
    <dbReference type="NCBI Taxonomy" id="905079"/>
    <lineage>
        <taxon>Eukaryota</taxon>
        <taxon>Cryptophyceae</taxon>
        <taxon>Pyrenomonadales</taxon>
        <taxon>Geminigeraceae</taxon>
        <taxon>Guillardia</taxon>
    </lineage>
</organism>
<dbReference type="SUPFAM" id="SSF52833">
    <property type="entry name" value="Thioredoxin-like"/>
    <property type="match status" value="1"/>
</dbReference>
<feature type="region of interest" description="Disordered" evidence="1">
    <location>
        <begin position="275"/>
        <end position="302"/>
    </location>
</feature>
<dbReference type="PaxDb" id="55529-EKX32505"/>
<sequence>MEGYEDLIDFENDPTMPICARREMRERVAYQLKLDAVRRAMPAELVDKSRIFYSEGADYMDKRRAVDSREHLMEGNADALTEEEIERVLEDVEQDSELTIIRSARLEELMELSKLNVNRGQEQVNSGQGEVQASDPARVLELITSGARVVILVTREEADLSPSQGEVSTGILKNMKALAKEFLGTSFLFCVLHSKFGDDLRSRLQISQLPALICCREGVIVSRVMGTALRQFVLMETLGSVIFQAWLNQACILCKSNKECPLVGEAEHKRCSRSCASEDSNDQSDSDLDGVNDSDTSDETNLKASFTKNGIALGGVRSKAEAPKDEAFQLDLHDTH</sequence>
<dbReference type="AlphaFoldDB" id="L1I9H4"/>
<dbReference type="HOGENOM" id="CLU_827544_0_0_1"/>
<evidence type="ECO:0000313" key="2">
    <source>
        <dbReference type="EMBL" id="EKX32505.1"/>
    </source>
</evidence>
<evidence type="ECO:0000313" key="3">
    <source>
        <dbReference type="EnsemblProtists" id="EKX32505"/>
    </source>
</evidence>
<name>L1I9H4_GUITC</name>
<reference evidence="4" key="2">
    <citation type="submission" date="2012-11" db="EMBL/GenBank/DDBJ databases">
        <authorList>
            <person name="Kuo A."/>
            <person name="Curtis B.A."/>
            <person name="Tanifuji G."/>
            <person name="Burki F."/>
            <person name="Gruber A."/>
            <person name="Irimia M."/>
            <person name="Maruyama S."/>
            <person name="Arias M.C."/>
            <person name="Ball S.G."/>
            <person name="Gile G.H."/>
            <person name="Hirakawa Y."/>
            <person name="Hopkins J.F."/>
            <person name="Rensing S.A."/>
            <person name="Schmutz J."/>
            <person name="Symeonidi A."/>
            <person name="Elias M."/>
            <person name="Eveleigh R.J."/>
            <person name="Herman E.K."/>
            <person name="Klute M.J."/>
            <person name="Nakayama T."/>
            <person name="Obornik M."/>
            <person name="Reyes-Prieto A."/>
            <person name="Armbrust E.V."/>
            <person name="Aves S.J."/>
            <person name="Beiko R.G."/>
            <person name="Coutinho P."/>
            <person name="Dacks J.B."/>
            <person name="Durnford D.G."/>
            <person name="Fast N.M."/>
            <person name="Green B.R."/>
            <person name="Grisdale C."/>
            <person name="Hempe F."/>
            <person name="Henrissat B."/>
            <person name="Hoppner M.P."/>
            <person name="Ishida K.-I."/>
            <person name="Kim E."/>
            <person name="Koreny L."/>
            <person name="Kroth P.G."/>
            <person name="Liu Y."/>
            <person name="Malik S.-B."/>
            <person name="Maier U.G."/>
            <person name="McRose D."/>
            <person name="Mock T."/>
            <person name="Neilson J.A."/>
            <person name="Onodera N.T."/>
            <person name="Poole A.M."/>
            <person name="Pritham E.J."/>
            <person name="Richards T.A."/>
            <person name="Rocap G."/>
            <person name="Roy S.W."/>
            <person name="Sarai C."/>
            <person name="Schaack S."/>
            <person name="Shirato S."/>
            <person name="Slamovits C.H."/>
            <person name="Spencer D.F."/>
            <person name="Suzuki S."/>
            <person name="Worden A.Z."/>
            <person name="Zauner S."/>
            <person name="Barry K."/>
            <person name="Bell C."/>
            <person name="Bharti A.K."/>
            <person name="Crow J.A."/>
            <person name="Grimwood J."/>
            <person name="Kramer R."/>
            <person name="Lindquist E."/>
            <person name="Lucas S."/>
            <person name="Salamov A."/>
            <person name="McFadden G.I."/>
            <person name="Lane C.E."/>
            <person name="Keeling P.J."/>
            <person name="Gray M.W."/>
            <person name="Grigoriev I.V."/>
            <person name="Archibald J.M."/>
        </authorList>
    </citation>
    <scope>NUCLEOTIDE SEQUENCE</scope>
    <source>
        <strain evidence="4">CCMP2712</strain>
    </source>
</reference>
<protein>
    <recommendedName>
        <fullName evidence="5">Phosducin thioredoxin-like domain-containing protein</fullName>
    </recommendedName>
</protein>